<dbReference type="EMBL" id="JAMWBK010000001">
    <property type="protein sequence ID" value="KAJ8908944.1"/>
    <property type="molecule type" value="Genomic_DNA"/>
</dbReference>
<dbReference type="SMART" id="SM00233">
    <property type="entry name" value="PH"/>
    <property type="match status" value="1"/>
</dbReference>
<protein>
    <recommendedName>
        <fullName evidence="6">PH domain-containing protein</fullName>
    </recommendedName>
</protein>
<keyword evidence="5" id="KW-1185">Reference proteome</keyword>
<dbReference type="InterPro" id="IPR029058">
    <property type="entry name" value="AB_hydrolase_fold"/>
</dbReference>
<accession>A0AAV8V273</accession>
<reference evidence="4 5" key="1">
    <citation type="journal article" date="2023" name="Nat. Commun.">
        <title>Origin of minicircular mitochondrial genomes in red algae.</title>
        <authorList>
            <person name="Lee Y."/>
            <person name="Cho C.H."/>
            <person name="Lee Y.M."/>
            <person name="Park S.I."/>
            <person name="Yang J.H."/>
            <person name="West J.A."/>
            <person name="Bhattacharya D."/>
            <person name="Yoon H.S."/>
        </authorList>
    </citation>
    <scope>NUCLEOTIDE SEQUENCE [LARGE SCALE GENOMIC DNA]</scope>
    <source>
        <strain evidence="4 5">CCMP1338</strain>
        <tissue evidence="4">Whole cell</tissue>
    </source>
</reference>
<dbReference type="PANTHER" id="PTHR23509">
    <property type="entry name" value="PA-PL1 PHOSPHOLIPASE FAMILY"/>
    <property type="match status" value="1"/>
</dbReference>
<dbReference type="Pfam" id="PF02862">
    <property type="entry name" value="DDHD"/>
    <property type="match status" value="2"/>
</dbReference>
<dbReference type="InterPro" id="IPR001849">
    <property type="entry name" value="PH_domain"/>
</dbReference>
<evidence type="ECO:0000313" key="4">
    <source>
        <dbReference type="EMBL" id="KAJ8908944.1"/>
    </source>
</evidence>
<evidence type="ECO:0000256" key="1">
    <source>
        <dbReference type="SAM" id="MobiDB-lite"/>
    </source>
</evidence>
<dbReference type="InterPro" id="IPR058055">
    <property type="entry name" value="PA-PLA1"/>
</dbReference>
<proteinExistence type="predicted"/>
<dbReference type="SUPFAM" id="SSF53474">
    <property type="entry name" value="alpha/beta-Hydrolases"/>
    <property type="match status" value="1"/>
</dbReference>
<dbReference type="Pfam" id="PF00169">
    <property type="entry name" value="PH"/>
    <property type="match status" value="1"/>
</dbReference>
<dbReference type="GO" id="GO:0005737">
    <property type="term" value="C:cytoplasm"/>
    <property type="evidence" value="ECO:0007669"/>
    <property type="project" value="TreeGrafter"/>
</dbReference>
<evidence type="ECO:0008006" key="6">
    <source>
        <dbReference type="Google" id="ProtNLM"/>
    </source>
</evidence>
<dbReference type="InterPro" id="IPR011993">
    <property type="entry name" value="PH-like_dom_sf"/>
</dbReference>
<dbReference type="CDD" id="cd00821">
    <property type="entry name" value="PH"/>
    <property type="match status" value="1"/>
</dbReference>
<dbReference type="PROSITE" id="PS51043">
    <property type="entry name" value="DDHD"/>
    <property type="match status" value="1"/>
</dbReference>
<gene>
    <name evidence="4" type="ORF">NDN08_005644</name>
</gene>
<feature type="region of interest" description="Disordered" evidence="1">
    <location>
        <begin position="594"/>
        <end position="615"/>
    </location>
</feature>
<evidence type="ECO:0000259" key="3">
    <source>
        <dbReference type="PROSITE" id="PS51043"/>
    </source>
</evidence>
<dbReference type="GO" id="GO:0004620">
    <property type="term" value="F:phospholipase activity"/>
    <property type="evidence" value="ECO:0007669"/>
    <property type="project" value="TreeGrafter"/>
</dbReference>
<name>A0AAV8V273_9RHOD</name>
<comment type="caution">
    <text evidence="4">The sequence shown here is derived from an EMBL/GenBank/DDBJ whole genome shotgun (WGS) entry which is preliminary data.</text>
</comment>
<dbReference type="InterPro" id="IPR004177">
    <property type="entry name" value="DDHD_dom"/>
</dbReference>
<dbReference type="Gene3D" id="2.30.29.30">
    <property type="entry name" value="Pleckstrin-homology domain (PH domain)/Phosphotyrosine-binding domain (PTB)"/>
    <property type="match status" value="1"/>
</dbReference>
<dbReference type="GO" id="GO:0046872">
    <property type="term" value="F:metal ion binding"/>
    <property type="evidence" value="ECO:0007669"/>
    <property type="project" value="InterPro"/>
</dbReference>
<dbReference type="SUPFAM" id="SSF50729">
    <property type="entry name" value="PH domain-like"/>
    <property type="match status" value="1"/>
</dbReference>
<dbReference type="Proteomes" id="UP001157974">
    <property type="component" value="Unassembled WGS sequence"/>
</dbReference>
<evidence type="ECO:0000313" key="5">
    <source>
        <dbReference type="Proteomes" id="UP001157974"/>
    </source>
</evidence>
<sequence length="639" mass="73244">MGRESMSSERDLDSCLLSEDVLERVIQPDACGYLMKRSGLGWYKYWFSLKGSKLYFFDKKSGYRGLMMGSISLFNAKVVVSDPVKRPLEFDVFEKIGKTHSFKAFTELELQYWLTVCASARKKIPPPRPIATMEPPGVETGINNIRTVRRFFLQLAVKKKFFLTTRVAFFFRILQKQVPNHVRVDRVMMVVHGIGTKGDNLEKNAGSLLKTCNEVKNRMFPDLDFNLEVLVVHWRDEVLRLKIHEDMMKIIPNFQGGNALREFVMNRVLDLLYYTRDRTRNFLWKEVVTQLNGHYSEFRKRHPEFNGKVCLFSHSLGGIIVYEIASRQVTDDPRLLKSEGLLLDFEVESIYALGSPLGGFLTLEFKLGTLCLKPQDLPYRIYNIFHPNDPVALRLEPVVDDRYTPVPPVVIPHWRTLDKTQNAVKWLGGFWKPKSSNNLPREMLDAENQEEALPTPNGTPELPTPNSSKNLDQYRRYDYTLQVVSAIEEVSTAYSAMKAHQDYWTSRDTALLLLSSMLRESVIGEVPTSPNDNRMSLLKFRRQISAGMDSVYSERSVRSFALLEMSPKPKPKEETVEQAVKTILEEIVDNAVTKGGALSEEDEDSDSSGKELKKSNSRGWWGMLFNSSRRDVLSSQDLS</sequence>
<dbReference type="PROSITE" id="PS50003">
    <property type="entry name" value="PH_DOMAIN"/>
    <property type="match status" value="1"/>
</dbReference>
<feature type="domain" description="DDHD" evidence="3">
    <location>
        <begin position="343"/>
        <end position="519"/>
    </location>
</feature>
<dbReference type="SMART" id="SM01127">
    <property type="entry name" value="DDHD"/>
    <property type="match status" value="1"/>
</dbReference>
<evidence type="ECO:0000259" key="2">
    <source>
        <dbReference type="PROSITE" id="PS50003"/>
    </source>
</evidence>
<dbReference type="AlphaFoldDB" id="A0AAV8V273"/>
<feature type="domain" description="PH" evidence="2">
    <location>
        <begin position="27"/>
        <end position="122"/>
    </location>
</feature>
<organism evidence="4 5">
    <name type="scientific">Rhodosorus marinus</name>
    <dbReference type="NCBI Taxonomy" id="101924"/>
    <lineage>
        <taxon>Eukaryota</taxon>
        <taxon>Rhodophyta</taxon>
        <taxon>Stylonematophyceae</taxon>
        <taxon>Stylonematales</taxon>
        <taxon>Stylonemataceae</taxon>
        <taxon>Rhodosorus</taxon>
    </lineage>
</organism>
<feature type="region of interest" description="Disordered" evidence="1">
    <location>
        <begin position="448"/>
        <end position="471"/>
    </location>
</feature>
<dbReference type="PANTHER" id="PTHR23509:SF10">
    <property type="entry name" value="LD21067P"/>
    <property type="match status" value="1"/>
</dbReference>